<evidence type="ECO:0000256" key="1">
    <source>
        <dbReference type="ARBA" id="ARBA00007092"/>
    </source>
</evidence>
<feature type="active site" evidence="5">
    <location>
        <position position="107"/>
    </location>
</feature>
<dbReference type="InterPro" id="IPR020847">
    <property type="entry name" value="AP_endonuclease_F1_BS"/>
</dbReference>
<feature type="domain" description="Endonuclease/exonuclease/phosphatase" evidence="8">
    <location>
        <begin position="7"/>
        <end position="256"/>
    </location>
</feature>
<keyword evidence="2 6" id="KW-0479">Metal-binding</keyword>
<feature type="binding site" evidence="6">
    <location>
        <position position="154"/>
    </location>
    <ligand>
        <name>Mg(2+)</name>
        <dbReference type="ChEBI" id="CHEBI:18420"/>
        <label>1</label>
    </ligand>
</feature>
<comment type="similarity">
    <text evidence="1">Belongs to the DNA repair enzymes AP/ExoA family.</text>
</comment>
<accession>A0A212QPW5</accession>
<dbReference type="EMBL" id="FYEH01000002">
    <property type="protein sequence ID" value="SNB61457.1"/>
    <property type="molecule type" value="Genomic_DNA"/>
</dbReference>
<dbReference type="SUPFAM" id="SSF56219">
    <property type="entry name" value="DNase I-like"/>
    <property type="match status" value="1"/>
</dbReference>
<feature type="binding site" evidence="6">
    <location>
        <position position="255"/>
    </location>
    <ligand>
        <name>Mg(2+)</name>
        <dbReference type="ChEBI" id="CHEBI:18420"/>
        <label>1</label>
    </ligand>
</feature>
<reference evidence="9 10" key="1">
    <citation type="submission" date="2017-06" db="EMBL/GenBank/DDBJ databases">
        <authorList>
            <person name="Kim H.J."/>
            <person name="Triplett B.A."/>
        </authorList>
    </citation>
    <scope>NUCLEOTIDE SEQUENCE [LARGE SCALE GENOMIC DNA]</scope>
    <source>
        <strain evidence="9 10">B29T1</strain>
    </source>
</reference>
<dbReference type="Gene3D" id="3.60.10.10">
    <property type="entry name" value="Endonuclease/exonuclease/phosphatase"/>
    <property type="match status" value="1"/>
</dbReference>
<evidence type="ECO:0000256" key="7">
    <source>
        <dbReference type="PIRSR" id="PIRSR604808-3"/>
    </source>
</evidence>
<keyword evidence="6" id="KW-0464">Manganese</keyword>
<protein>
    <submittedName>
        <fullName evidence="9">Exodeoxyribonuclease-3</fullName>
    </submittedName>
</protein>
<feature type="site" description="Interaction with DNA substrate" evidence="7">
    <location>
        <position position="256"/>
    </location>
</feature>
<dbReference type="CDD" id="cd09086">
    <property type="entry name" value="ExoIII-like_AP-endo"/>
    <property type="match status" value="1"/>
</dbReference>
<name>A0A212QPW5_9PROT</name>
<dbReference type="GO" id="GO:0008311">
    <property type="term" value="F:double-stranded DNA 3'-5' DNA exonuclease activity"/>
    <property type="evidence" value="ECO:0007669"/>
    <property type="project" value="InterPro"/>
</dbReference>
<dbReference type="InterPro" id="IPR005135">
    <property type="entry name" value="Endo/exonuclease/phosphatase"/>
</dbReference>
<dbReference type="PANTHER" id="PTHR43250">
    <property type="entry name" value="EXODEOXYRIBONUCLEASE III"/>
    <property type="match status" value="1"/>
</dbReference>
<feature type="site" description="Transition state stabilizer" evidence="7">
    <location>
        <position position="154"/>
    </location>
</feature>
<evidence type="ECO:0000313" key="9">
    <source>
        <dbReference type="EMBL" id="SNB61457.1"/>
    </source>
</evidence>
<feature type="site" description="Important for catalytic activity" evidence="7">
    <location>
        <position position="226"/>
    </location>
</feature>
<dbReference type="InterPro" id="IPR004808">
    <property type="entry name" value="AP_endonuc_1"/>
</dbReference>
<evidence type="ECO:0000259" key="8">
    <source>
        <dbReference type="Pfam" id="PF03372"/>
    </source>
</evidence>
<evidence type="ECO:0000313" key="10">
    <source>
        <dbReference type="Proteomes" id="UP000197065"/>
    </source>
</evidence>
<dbReference type="InterPro" id="IPR037493">
    <property type="entry name" value="ExoIII-like"/>
</dbReference>
<dbReference type="PANTHER" id="PTHR43250:SF2">
    <property type="entry name" value="EXODEOXYRIBONUCLEASE III"/>
    <property type="match status" value="1"/>
</dbReference>
<dbReference type="PROSITE" id="PS51435">
    <property type="entry name" value="AP_NUCLEASE_F1_4"/>
    <property type="match status" value="1"/>
</dbReference>
<dbReference type="AlphaFoldDB" id="A0A212QPW5"/>
<dbReference type="NCBIfam" id="TIGR00633">
    <property type="entry name" value="xth"/>
    <property type="match status" value="1"/>
</dbReference>
<feature type="binding site" evidence="6">
    <location>
        <position position="152"/>
    </location>
    <ligand>
        <name>Mg(2+)</name>
        <dbReference type="ChEBI" id="CHEBI:18420"/>
        <label>1</label>
    </ligand>
</feature>
<dbReference type="GO" id="GO:0003677">
    <property type="term" value="F:DNA binding"/>
    <property type="evidence" value="ECO:0007669"/>
    <property type="project" value="InterPro"/>
</dbReference>
<dbReference type="PROSITE" id="PS00726">
    <property type="entry name" value="AP_NUCLEASE_F1_1"/>
    <property type="match status" value="1"/>
</dbReference>
<dbReference type="Proteomes" id="UP000197065">
    <property type="component" value="Unassembled WGS sequence"/>
</dbReference>
<dbReference type="GO" id="GO:0006281">
    <property type="term" value="P:DNA repair"/>
    <property type="evidence" value="ECO:0007669"/>
    <property type="project" value="InterPro"/>
</dbReference>
<gene>
    <name evidence="9" type="ORF">SAMN07250955_102250</name>
</gene>
<organism evidence="9 10">
    <name type="scientific">Arboricoccus pini</name>
    <dbReference type="NCBI Taxonomy" id="1963835"/>
    <lineage>
        <taxon>Bacteria</taxon>
        <taxon>Pseudomonadati</taxon>
        <taxon>Pseudomonadota</taxon>
        <taxon>Alphaproteobacteria</taxon>
        <taxon>Geminicoccales</taxon>
        <taxon>Geminicoccaceae</taxon>
        <taxon>Arboricoccus</taxon>
    </lineage>
</organism>
<evidence type="ECO:0000256" key="2">
    <source>
        <dbReference type="ARBA" id="ARBA00022723"/>
    </source>
</evidence>
<feature type="binding site" evidence="6">
    <location>
        <position position="9"/>
    </location>
    <ligand>
        <name>Mg(2+)</name>
        <dbReference type="ChEBI" id="CHEBI:18420"/>
        <label>1</label>
    </ligand>
</feature>
<dbReference type="Pfam" id="PF03372">
    <property type="entry name" value="Exo_endo_phos"/>
    <property type="match status" value="1"/>
</dbReference>
<comment type="cofactor">
    <cofactor evidence="6">
        <name>Mg(2+)</name>
        <dbReference type="ChEBI" id="CHEBI:18420"/>
    </cofactor>
    <cofactor evidence="6">
        <name>Mn(2+)</name>
        <dbReference type="ChEBI" id="CHEBI:29035"/>
    </cofactor>
    <text evidence="6">Probably binds two magnesium or manganese ions per subunit.</text>
</comment>
<proteinExistence type="inferred from homology"/>
<dbReference type="InterPro" id="IPR036691">
    <property type="entry name" value="Endo/exonu/phosph_ase_sf"/>
</dbReference>
<evidence type="ECO:0000256" key="3">
    <source>
        <dbReference type="ARBA" id="ARBA00022801"/>
    </source>
</evidence>
<dbReference type="NCBIfam" id="TIGR00195">
    <property type="entry name" value="exoDNase_III"/>
    <property type="match status" value="1"/>
</dbReference>
<evidence type="ECO:0000256" key="5">
    <source>
        <dbReference type="PIRSR" id="PIRSR604808-1"/>
    </source>
</evidence>
<feature type="binding site" evidence="6">
    <location>
        <position position="256"/>
    </location>
    <ligand>
        <name>Mg(2+)</name>
        <dbReference type="ChEBI" id="CHEBI:18420"/>
        <label>1</label>
    </ligand>
</feature>
<evidence type="ECO:0000256" key="4">
    <source>
        <dbReference type="ARBA" id="ARBA00022842"/>
    </source>
</evidence>
<dbReference type="GO" id="GO:0004519">
    <property type="term" value="F:endonuclease activity"/>
    <property type="evidence" value="ECO:0007669"/>
    <property type="project" value="InterPro"/>
</dbReference>
<keyword evidence="3" id="KW-0378">Hydrolase</keyword>
<feature type="active site" description="Proton donor/acceptor" evidence="5">
    <location>
        <position position="152"/>
    </location>
</feature>
<sequence length="265" mass="30069">MRLKLTTWNVNSVRIRGQLLRRIAAEINPDVLCLQETKVEDGLFPMALFHELGFNHAYIHGQRAYHGVAVLSKLPLEAPRAHKWCNVDDCRHAVVELPGGIEVHNLYVPAGGDVPDPEVNRKFKHKLDMLEALTGFYGAREGDGKKMILVGDLNIAPLETDVWSHKQLLDVVSHTPVETDGLKRLQAAYGFVDAMRAIVPPEERLYTWWSYRNRDWAASNRGRRLDHVWLSPALAPALRGMEVKREARGWEQPSDHVPVTIELEV</sequence>
<dbReference type="GO" id="GO:0046872">
    <property type="term" value="F:metal ion binding"/>
    <property type="evidence" value="ECO:0007669"/>
    <property type="project" value="UniProtKB-KW"/>
</dbReference>
<keyword evidence="10" id="KW-1185">Reference proteome</keyword>
<keyword evidence="4 6" id="KW-0460">Magnesium</keyword>
<feature type="binding site" evidence="6">
    <location>
        <position position="36"/>
    </location>
    <ligand>
        <name>Mg(2+)</name>
        <dbReference type="ChEBI" id="CHEBI:18420"/>
        <label>1</label>
    </ligand>
</feature>
<evidence type="ECO:0000256" key="6">
    <source>
        <dbReference type="PIRSR" id="PIRSR604808-2"/>
    </source>
</evidence>
<feature type="active site" description="Proton acceptor" evidence="5">
    <location>
        <position position="256"/>
    </location>
</feature>